<dbReference type="Proteomes" id="UP001242480">
    <property type="component" value="Unassembled WGS sequence"/>
</dbReference>
<dbReference type="Pfam" id="PF00701">
    <property type="entry name" value="DHDPS"/>
    <property type="match status" value="1"/>
</dbReference>
<dbReference type="EC" id="4.3.3.7" evidence="3"/>
<accession>A0ABU0JIY1</accession>
<evidence type="ECO:0000313" key="4">
    <source>
        <dbReference type="Proteomes" id="UP001242480"/>
    </source>
</evidence>
<dbReference type="GO" id="GO:0008840">
    <property type="term" value="F:4-hydroxy-tetrahydrodipicolinate synthase activity"/>
    <property type="evidence" value="ECO:0007669"/>
    <property type="project" value="UniProtKB-EC"/>
</dbReference>
<sequence>MKLDGGVLIANITPFKDNLEVDWNEMARRTRDLASIPGIQGFVVNAFAAEAPALSHDERQRAVAIHKDNIRPGQTVVAAILDWAPPSTIRRGEEAGEAGADAVMVCSPYLSAYNANHSPEYAFHFHKEVAEGLDMPIVLFQLASGDQLSYPHEALVKMASEIDQVVGVKMAQAADCVRYDRDYYALKSLNKEIICLPSVGSTFFHNLSTGGDGILSGLAAFAPYECVEMLNLVKNGDLNRAQALHRRLAPLCHAIYGFPYADLHTRYKEVAYMVGALSSPVLRSPQLRMKAAELDRLWRAAQIADLRPIPGADETRPRLAA</sequence>
<dbReference type="SMART" id="SM01130">
    <property type="entry name" value="DHDPS"/>
    <property type="match status" value="1"/>
</dbReference>
<keyword evidence="1 2" id="KW-0456">Lyase</keyword>
<evidence type="ECO:0000256" key="2">
    <source>
        <dbReference type="PIRNR" id="PIRNR001365"/>
    </source>
</evidence>
<evidence type="ECO:0000313" key="3">
    <source>
        <dbReference type="EMBL" id="MDQ0474246.1"/>
    </source>
</evidence>
<protein>
    <submittedName>
        <fullName evidence="3">4-hydroxy-tetrahydrodipicolinate synthase</fullName>
        <ecNumber evidence="3">4.3.3.7</ecNumber>
    </submittedName>
</protein>
<keyword evidence="4" id="KW-1185">Reference proteome</keyword>
<dbReference type="RefSeq" id="WP_307283543.1">
    <property type="nucleotide sequence ID" value="NZ_JAUSVX010000021.1"/>
</dbReference>
<dbReference type="Gene3D" id="3.20.20.70">
    <property type="entry name" value="Aldolase class I"/>
    <property type="match status" value="1"/>
</dbReference>
<dbReference type="PANTHER" id="PTHR12128">
    <property type="entry name" value="DIHYDRODIPICOLINATE SYNTHASE"/>
    <property type="match status" value="1"/>
</dbReference>
<gene>
    <name evidence="3" type="ORF">QO011_007286</name>
</gene>
<evidence type="ECO:0000256" key="1">
    <source>
        <dbReference type="ARBA" id="ARBA00023239"/>
    </source>
</evidence>
<dbReference type="InterPro" id="IPR013785">
    <property type="entry name" value="Aldolase_TIM"/>
</dbReference>
<comment type="caution">
    <text evidence="3">The sequence shown here is derived from an EMBL/GenBank/DDBJ whole genome shotgun (WGS) entry which is preliminary data.</text>
</comment>
<proteinExistence type="inferred from homology"/>
<dbReference type="EMBL" id="JAUSVX010000021">
    <property type="protein sequence ID" value="MDQ0474246.1"/>
    <property type="molecule type" value="Genomic_DNA"/>
</dbReference>
<dbReference type="CDD" id="cd00408">
    <property type="entry name" value="DHDPS-like"/>
    <property type="match status" value="1"/>
</dbReference>
<dbReference type="PIRSF" id="PIRSF001365">
    <property type="entry name" value="DHDPS"/>
    <property type="match status" value="1"/>
</dbReference>
<reference evidence="3 4" key="1">
    <citation type="submission" date="2023-07" db="EMBL/GenBank/DDBJ databases">
        <title>Genomic Encyclopedia of Type Strains, Phase IV (KMG-IV): sequencing the most valuable type-strain genomes for metagenomic binning, comparative biology and taxonomic classification.</title>
        <authorList>
            <person name="Goeker M."/>
        </authorList>
    </citation>
    <scope>NUCLEOTIDE SEQUENCE [LARGE SCALE GENOMIC DNA]</scope>
    <source>
        <strain evidence="3 4">DSM 19619</strain>
    </source>
</reference>
<organism evidence="3 4">
    <name type="scientific">Labrys wisconsinensis</name>
    <dbReference type="NCBI Taxonomy" id="425677"/>
    <lineage>
        <taxon>Bacteria</taxon>
        <taxon>Pseudomonadati</taxon>
        <taxon>Pseudomonadota</taxon>
        <taxon>Alphaproteobacteria</taxon>
        <taxon>Hyphomicrobiales</taxon>
        <taxon>Xanthobacteraceae</taxon>
        <taxon>Labrys</taxon>
    </lineage>
</organism>
<comment type="similarity">
    <text evidence="2">Belongs to the DapA family.</text>
</comment>
<dbReference type="PANTHER" id="PTHR12128:SF72">
    <property type="entry name" value="DIHYDRODIPICOLINATE SYNTHASE"/>
    <property type="match status" value="1"/>
</dbReference>
<dbReference type="SUPFAM" id="SSF51569">
    <property type="entry name" value="Aldolase"/>
    <property type="match status" value="1"/>
</dbReference>
<name>A0ABU0JIY1_9HYPH</name>
<dbReference type="InterPro" id="IPR002220">
    <property type="entry name" value="DapA-like"/>
</dbReference>